<keyword evidence="3" id="KW-1185">Reference proteome</keyword>
<evidence type="ECO:0000313" key="3">
    <source>
        <dbReference type="Proteomes" id="UP000053593"/>
    </source>
</evidence>
<feature type="compositionally biased region" description="Basic and acidic residues" evidence="1">
    <location>
        <begin position="1"/>
        <end position="10"/>
    </location>
</feature>
<accession>A0A0D0BG34</accession>
<feature type="region of interest" description="Disordered" evidence="1">
    <location>
        <begin position="1"/>
        <end position="76"/>
    </location>
</feature>
<reference evidence="2 3" key="1">
    <citation type="submission" date="2014-04" db="EMBL/GenBank/DDBJ databases">
        <title>Evolutionary Origins and Diversification of the Mycorrhizal Mutualists.</title>
        <authorList>
            <consortium name="DOE Joint Genome Institute"/>
            <consortium name="Mycorrhizal Genomics Consortium"/>
            <person name="Kohler A."/>
            <person name="Kuo A."/>
            <person name="Nagy L.G."/>
            <person name="Floudas D."/>
            <person name="Copeland A."/>
            <person name="Barry K.W."/>
            <person name="Cichocki N."/>
            <person name="Veneault-Fourrey C."/>
            <person name="LaButti K."/>
            <person name="Lindquist E.A."/>
            <person name="Lipzen A."/>
            <person name="Lundell T."/>
            <person name="Morin E."/>
            <person name="Murat C."/>
            <person name="Riley R."/>
            <person name="Ohm R."/>
            <person name="Sun H."/>
            <person name="Tunlid A."/>
            <person name="Henrissat B."/>
            <person name="Grigoriev I.V."/>
            <person name="Hibbett D.S."/>
            <person name="Martin F."/>
        </authorList>
    </citation>
    <scope>NUCLEOTIDE SEQUENCE [LARGE SCALE GENOMIC DNA]</scope>
    <source>
        <strain evidence="2 3">FD-317 M1</strain>
    </source>
</reference>
<dbReference type="AlphaFoldDB" id="A0A0D0BG34"/>
<dbReference type="OrthoDB" id="3056932at2759"/>
<name>A0A0D0BG34_9AGAR</name>
<dbReference type="Proteomes" id="UP000053593">
    <property type="component" value="Unassembled WGS sequence"/>
</dbReference>
<dbReference type="HOGENOM" id="CLU_118680_0_0_1"/>
<organism evidence="2 3">
    <name type="scientific">Collybiopsis luxurians FD-317 M1</name>
    <dbReference type="NCBI Taxonomy" id="944289"/>
    <lineage>
        <taxon>Eukaryota</taxon>
        <taxon>Fungi</taxon>
        <taxon>Dikarya</taxon>
        <taxon>Basidiomycota</taxon>
        <taxon>Agaricomycotina</taxon>
        <taxon>Agaricomycetes</taxon>
        <taxon>Agaricomycetidae</taxon>
        <taxon>Agaricales</taxon>
        <taxon>Marasmiineae</taxon>
        <taxon>Omphalotaceae</taxon>
        <taxon>Collybiopsis</taxon>
        <taxon>Collybiopsis luxurians</taxon>
    </lineage>
</organism>
<proteinExistence type="predicted"/>
<sequence length="164" mass="17866">MSAASEDHSTSDLQVDSDEEMEGSLDSEGEEEADEEESEGSATPPINPGSSTFFNSEMASWDIELPEDEDGCDNPDFIGVDPGAFQFTSEQVKAICQCITDVMLPSWVERSPGNLGESKHGKLKAHQLWVLFSIISLSLSQSSGLMGMRLKTSGWRFFAILLPP</sequence>
<gene>
    <name evidence="2" type="ORF">GYMLUDRAFT_250222</name>
</gene>
<evidence type="ECO:0000313" key="2">
    <source>
        <dbReference type="EMBL" id="KIK53636.1"/>
    </source>
</evidence>
<dbReference type="EMBL" id="KN834826">
    <property type="protein sequence ID" value="KIK53636.1"/>
    <property type="molecule type" value="Genomic_DNA"/>
</dbReference>
<protein>
    <submittedName>
        <fullName evidence="2">Uncharacterized protein</fullName>
    </submittedName>
</protein>
<feature type="compositionally biased region" description="Acidic residues" evidence="1">
    <location>
        <begin position="15"/>
        <end position="39"/>
    </location>
</feature>
<evidence type="ECO:0000256" key="1">
    <source>
        <dbReference type="SAM" id="MobiDB-lite"/>
    </source>
</evidence>
<feature type="compositionally biased region" description="Polar residues" evidence="1">
    <location>
        <begin position="48"/>
        <end position="58"/>
    </location>
</feature>
<feature type="compositionally biased region" description="Acidic residues" evidence="1">
    <location>
        <begin position="64"/>
        <end position="73"/>
    </location>
</feature>